<gene>
    <name evidence="1" type="ORF">g.29350</name>
</gene>
<sequence>MDASNGKKIAKGTKKKITGGHAKLKNYPKLQSSKEHRDDECILYCCLLLCAKNTAIEISNRDNKMNIYSASQNIILYYQYIILCAQNGGQYYNICITCVLQ</sequence>
<name>A0A2S2P1W4_SCHGA</name>
<accession>A0A2S2P1W4</accession>
<proteinExistence type="predicted"/>
<dbReference type="AlphaFoldDB" id="A0A2S2P1W4"/>
<reference evidence="1" key="1">
    <citation type="submission" date="2018-04" db="EMBL/GenBank/DDBJ databases">
        <title>Transcriptome of Schizaphis graminum biotype I.</title>
        <authorList>
            <person name="Scully E.D."/>
            <person name="Geib S.M."/>
            <person name="Palmer N.A."/>
            <person name="Koch K."/>
            <person name="Bradshaw J."/>
            <person name="Heng-Moss T."/>
            <person name="Sarath G."/>
        </authorList>
    </citation>
    <scope>NUCLEOTIDE SEQUENCE</scope>
</reference>
<protein>
    <submittedName>
        <fullName evidence="1">Uncharacterized protein</fullName>
    </submittedName>
</protein>
<organism evidence="1">
    <name type="scientific">Schizaphis graminum</name>
    <name type="common">Green bug aphid</name>
    <dbReference type="NCBI Taxonomy" id="13262"/>
    <lineage>
        <taxon>Eukaryota</taxon>
        <taxon>Metazoa</taxon>
        <taxon>Ecdysozoa</taxon>
        <taxon>Arthropoda</taxon>
        <taxon>Hexapoda</taxon>
        <taxon>Insecta</taxon>
        <taxon>Pterygota</taxon>
        <taxon>Neoptera</taxon>
        <taxon>Paraneoptera</taxon>
        <taxon>Hemiptera</taxon>
        <taxon>Sternorrhyncha</taxon>
        <taxon>Aphidomorpha</taxon>
        <taxon>Aphidoidea</taxon>
        <taxon>Aphididae</taxon>
        <taxon>Aphidini</taxon>
        <taxon>Schizaphis</taxon>
    </lineage>
</organism>
<dbReference type="EMBL" id="GGMR01010297">
    <property type="protein sequence ID" value="MBY22916.1"/>
    <property type="molecule type" value="Transcribed_RNA"/>
</dbReference>
<evidence type="ECO:0000313" key="1">
    <source>
        <dbReference type="EMBL" id="MBY22916.1"/>
    </source>
</evidence>